<evidence type="ECO:0000256" key="2">
    <source>
        <dbReference type="SAM" id="SignalP"/>
    </source>
</evidence>
<protein>
    <submittedName>
        <fullName evidence="3">Uncharacterized protein</fullName>
    </submittedName>
</protein>
<dbReference type="AlphaFoldDB" id="A0AAU7CLJ0"/>
<keyword evidence="2" id="KW-0732">Signal</keyword>
<gene>
    <name evidence="3" type="ORF">V5E97_07200</name>
</gene>
<feature type="chain" id="PRO_5043672085" evidence="2">
    <location>
        <begin position="27"/>
        <end position="311"/>
    </location>
</feature>
<sequence length="311" mass="34237">MRRFATLALSLSLVLGLTATGRMLFAQDPEKKDASTPEVKQAETPKEDVKKADAPKDEAKKPEAPKDETPAPIPPEVEAKLEAARRAVAEAIVAAQDAGLVQTSIDPPPILDILITGRATDEKAIKDRTGVSTEVFGAWFTNYGKPIEGINAQKDVRIHPPTKGLQTFYDLRASILNKHIKAVRDAQAAAKPKEEPKKAEEPAKKEEMKKEEPKPAPAEEPKKEEAKKEEPKKEEAKKEEAKPAPAEESKKEEAKPAPAEEPKKEEAKPAPAEESKKEEAKPEEPKKEEAKVEEPKKEEAKVEEPKKEEAK</sequence>
<evidence type="ECO:0000256" key="1">
    <source>
        <dbReference type="SAM" id="MobiDB-lite"/>
    </source>
</evidence>
<feature type="signal peptide" evidence="2">
    <location>
        <begin position="1"/>
        <end position="26"/>
    </location>
</feature>
<evidence type="ECO:0000313" key="3">
    <source>
        <dbReference type="EMBL" id="XBH05807.1"/>
    </source>
</evidence>
<name>A0AAU7CLJ0_9BACT</name>
<feature type="compositionally biased region" description="Basic and acidic residues" evidence="1">
    <location>
        <begin position="191"/>
        <end position="311"/>
    </location>
</feature>
<reference evidence="3" key="1">
    <citation type="submission" date="2024-05" db="EMBL/GenBank/DDBJ databases">
        <title>Planctomycetes of the genus Singulisphaera possess chitinolytic capabilities.</title>
        <authorList>
            <person name="Ivanova A."/>
        </authorList>
    </citation>
    <scope>NUCLEOTIDE SEQUENCE</scope>
    <source>
        <strain evidence="3">Ch08T</strain>
    </source>
</reference>
<proteinExistence type="predicted"/>
<dbReference type="RefSeq" id="WP_406698657.1">
    <property type="nucleotide sequence ID" value="NZ_CP155447.1"/>
</dbReference>
<organism evidence="3">
    <name type="scientific">Singulisphaera sp. Ch08</name>
    <dbReference type="NCBI Taxonomy" id="3120278"/>
    <lineage>
        <taxon>Bacteria</taxon>
        <taxon>Pseudomonadati</taxon>
        <taxon>Planctomycetota</taxon>
        <taxon>Planctomycetia</taxon>
        <taxon>Isosphaerales</taxon>
        <taxon>Isosphaeraceae</taxon>
        <taxon>Singulisphaera</taxon>
    </lineage>
</organism>
<accession>A0AAU7CLJ0</accession>
<feature type="compositionally biased region" description="Basic and acidic residues" evidence="1">
    <location>
        <begin position="28"/>
        <end position="69"/>
    </location>
</feature>
<feature type="region of interest" description="Disordered" evidence="1">
    <location>
        <begin position="28"/>
        <end position="74"/>
    </location>
</feature>
<dbReference type="EMBL" id="CP155447">
    <property type="protein sequence ID" value="XBH05807.1"/>
    <property type="molecule type" value="Genomic_DNA"/>
</dbReference>
<feature type="region of interest" description="Disordered" evidence="1">
    <location>
        <begin position="186"/>
        <end position="311"/>
    </location>
</feature>